<protein>
    <submittedName>
        <fullName evidence="1">Uncharacterized protein</fullName>
    </submittedName>
</protein>
<keyword evidence="2" id="KW-1185">Reference proteome</keyword>
<reference evidence="1" key="1">
    <citation type="journal article" date="2010" name="Science">
        <title>Plasticity of animal genome architecture unmasked by rapid evolution of a pelagic tunicate.</title>
        <authorList>
            <person name="Denoeud F."/>
            <person name="Henriet S."/>
            <person name="Mungpakdee S."/>
            <person name="Aury J.M."/>
            <person name="Da Silva C."/>
            <person name="Brinkmann H."/>
            <person name="Mikhaleva J."/>
            <person name="Olsen L.C."/>
            <person name="Jubin C."/>
            <person name="Canestro C."/>
            <person name="Bouquet J.M."/>
            <person name="Danks G."/>
            <person name="Poulain J."/>
            <person name="Campsteijn C."/>
            <person name="Adamski M."/>
            <person name="Cross I."/>
            <person name="Yadetie F."/>
            <person name="Muffato M."/>
            <person name="Louis A."/>
            <person name="Butcher S."/>
            <person name="Tsagkogeorga G."/>
            <person name="Konrad A."/>
            <person name="Singh S."/>
            <person name="Jensen M.F."/>
            <person name="Cong E.H."/>
            <person name="Eikeseth-Otteraa H."/>
            <person name="Noel B."/>
            <person name="Anthouard V."/>
            <person name="Porcel B.M."/>
            <person name="Kachouri-Lafond R."/>
            <person name="Nishino A."/>
            <person name="Ugolini M."/>
            <person name="Chourrout P."/>
            <person name="Nishida H."/>
            <person name="Aasland R."/>
            <person name="Huzurbazar S."/>
            <person name="Westhof E."/>
            <person name="Delsuc F."/>
            <person name="Lehrach H."/>
            <person name="Reinhardt R."/>
            <person name="Weissenbach J."/>
            <person name="Roy S.W."/>
            <person name="Artiguenave F."/>
            <person name="Postlethwait J.H."/>
            <person name="Manak J.R."/>
            <person name="Thompson E.M."/>
            <person name="Jaillon O."/>
            <person name="Du Pasquier L."/>
            <person name="Boudinot P."/>
            <person name="Liberles D.A."/>
            <person name="Volff J.N."/>
            <person name="Philippe H."/>
            <person name="Lenhard B."/>
            <person name="Roest Crollius H."/>
            <person name="Wincker P."/>
            <person name="Chourrout D."/>
        </authorList>
    </citation>
    <scope>NUCLEOTIDE SEQUENCE [LARGE SCALE GENOMIC DNA]</scope>
</reference>
<accession>E4XXM9</accession>
<dbReference type="EMBL" id="FN653284">
    <property type="protein sequence ID" value="CBY14423.1"/>
    <property type="molecule type" value="Genomic_DNA"/>
</dbReference>
<dbReference type="Gene3D" id="2.120.10.80">
    <property type="entry name" value="Kelch-type beta propeller"/>
    <property type="match status" value="2"/>
</dbReference>
<sequence>MVDAMSDYSKYDRRLSTSYLSDGSRKTKLYMKTPFDGSFLRVGFTMLYGEYYVFGGFTSTRNIFKFNGCALEQLEATMPTQRYAGGAEVRTVLHADGSENAYICFTNGYENNNRKCDSFDGTTAVSQPYVSSAASRQDSSMANYKGGLLVFGGWSYADGTSTTLANTEYFTPEVGFSAAQPMITATNRMNSLSIGSDRVIMFGGYLDGEGITNKIYTFFNDEWSFAGNMVAANSRTTAIMIGSSIIVSSGQQSGVIQQFEWDGDSISEGRIVDDIGDYRQLMSPIVIPELFEECERPTNEFIFGAALKVTDNEYEFTALDLSLSTGDYFQTSPEYFKDAIYEMDSYAFAPGIVSYKGQIYMMGGVGSQFWTIWKFTGSTTEKVELSGEPYTGYGRLYGNNPVVGWQDNQERVFLCFMSYNSKKTCQTFDGSVIRNIDSEAVYEHDQGCVGTFERNKEVVAIGGQNSAGITEIFDGTSWRDGPNQPNNLRTNAVAVDVGAGIITIGGFGDLSGYRPAFRFGEIIVAHIGNGINMLTWNGDSLEDHGMQIDFGRYGLDKGVFIPKEDAKIDLFPLAILSDLQDSYSTVIDGSTVSANIIAPSNEYTYGSTSAMVNGRLYIFGGLSDQKKIARLDGCEFIELAAKLNEDFLASGAAISAYSGTRALICFGPDTGASCQLFDGANSVPTFSTAINHQYGGLGMYRGQPTTVGAFGTYPDYLRNGKAETLTSSGWTALPDFSDNAHHHALVELENGNMLLIGGFKFSTQLSNIWELNEEWTKIGNLQSVFGAGSAIRIGKSIFVVPGVVESSGVGGDVQRIDLTAEEEIESVEIIGTHTESYTYPILLATSNTCHQ</sequence>
<name>E4XXM9_OIKDI</name>
<dbReference type="SUPFAM" id="SSF117281">
    <property type="entry name" value="Kelch motif"/>
    <property type="match status" value="2"/>
</dbReference>
<gene>
    <name evidence="1" type="ORF">GSOID_T00007422001</name>
</gene>
<dbReference type="OrthoDB" id="10250130at2759"/>
<dbReference type="InterPro" id="IPR015915">
    <property type="entry name" value="Kelch-typ_b-propeller"/>
</dbReference>
<organism evidence="1">
    <name type="scientific">Oikopleura dioica</name>
    <name type="common">Tunicate</name>
    <dbReference type="NCBI Taxonomy" id="34765"/>
    <lineage>
        <taxon>Eukaryota</taxon>
        <taxon>Metazoa</taxon>
        <taxon>Chordata</taxon>
        <taxon>Tunicata</taxon>
        <taxon>Appendicularia</taxon>
        <taxon>Copelata</taxon>
        <taxon>Oikopleuridae</taxon>
        <taxon>Oikopleura</taxon>
    </lineage>
</organism>
<evidence type="ECO:0000313" key="2">
    <source>
        <dbReference type="Proteomes" id="UP000001307"/>
    </source>
</evidence>
<dbReference type="Proteomes" id="UP000001307">
    <property type="component" value="Unassembled WGS sequence"/>
</dbReference>
<dbReference type="InParanoid" id="E4XXM9"/>
<evidence type="ECO:0000313" key="1">
    <source>
        <dbReference type="EMBL" id="CBY14423.1"/>
    </source>
</evidence>
<proteinExistence type="predicted"/>
<dbReference type="AlphaFoldDB" id="E4XXM9"/>